<dbReference type="PANTHER" id="PTHR33148">
    <property type="entry name" value="PLASTID MOVEMENT IMPAIRED PROTEIN-RELATED"/>
    <property type="match status" value="1"/>
</dbReference>
<evidence type="ECO:0000313" key="2">
    <source>
        <dbReference type="Proteomes" id="UP000596660"/>
    </source>
</evidence>
<dbReference type="Proteomes" id="UP000596660">
    <property type="component" value="Unplaced"/>
</dbReference>
<dbReference type="AlphaFoldDB" id="A0A803M2Q4"/>
<protein>
    <submittedName>
        <fullName evidence="1">Uncharacterized protein</fullName>
    </submittedName>
</protein>
<sequence>MWVRFRVVFEWVYDGLGWGFEFGVVSGAGLGKGDIPSDQVHVEGPSVLTPSNTGHLTLPFFEDELLVNGQVYYLLPLGVSSSKGLSETVPSSVSTSFRKDQNSAFEVLPSNGNGVWRVKMVIDSKELEEMMSGNNAEALIQMMRSAVKSSRRNRRQGV</sequence>
<evidence type="ECO:0000313" key="1">
    <source>
        <dbReference type="EnsemblPlants" id="AUR62022502-RA:cds"/>
    </source>
</evidence>
<name>A0A803M2Q4_CHEQI</name>
<accession>A0A803M2Q4</accession>
<dbReference type="Gramene" id="AUR62022502-RA">
    <property type="protein sequence ID" value="AUR62022502-RA:cds"/>
    <property type="gene ID" value="AUR62022502"/>
</dbReference>
<proteinExistence type="predicted"/>
<dbReference type="PANTHER" id="PTHR33148:SF33">
    <property type="entry name" value="DUF4228 DOMAIN PROTEIN"/>
    <property type="match status" value="1"/>
</dbReference>
<reference evidence="1" key="2">
    <citation type="submission" date="2021-03" db="UniProtKB">
        <authorList>
            <consortium name="EnsemblPlants"/>
        </authorList>
    </citation>
    <scope>IDENTIFICATION</scope>
</reference>
<keyword evidence="2" id="KW-1185">Reference proteome</keyword>
<reference evidence="1" key="1">
    <citation type="journal article" date="2017" name="Nature">
        <title>The genome of Chenopodium quinoa.</title>
        <authorList>
            <person name="Jarvis D.E."/>
            <person name="Ho Y.S."/>
            <person name="Lightfoot D.J."/>
            <person name="Schmoeckel S.M."/>
            <person name="Li B."/>
            <person name="Borm T.J.A."/>
            <person name="Ohyanagi H."/>
            <person name="Mineta K."/>
            <person name="Michell C.T."/>
            <person name="Saber N."/>
            <person name="Kharbatia N.M."/>
            <person name="Rupper R.R."/>
            <person name="Sharp A.R."/>
            <person name="Dally N."/>
            <person name="Boughton B.A."/>
            <person name="Woo Y.H."/>
            <person name="Gao G."/>
            <person name="Schijlen E.G.W.M."/>
            <person name="Guo X."/>
            <person name="Momin A.A."/>
            <person name="Negrao S."/>
            <person name="Al-Babili S."/>
            <person name="Gehring C."/>
            <person name="Roessner U."/>
            <person name="Jung C."/>
            <person name="Murphy K."/>
            <person name="Arold S.T."/>
            <person name="Gojobori T."/>
            <person name="van der Linden C.G."/>
            <person name="van Loo E.N."/>
            <person name="Jellen E.N."/>
            <person name="Maughan P.J."/>
            <person name="Tester M."/>
        </authorList>
    </citation>
    <scope>NUCLEOTIDE SEQUENCE [LARGE SCALE GENOMIC DNA]</scope>
    <source>
        <strain evidence="1">cv. PI 614886</strain>
    </source>
</reference>
<dbReference type="EnsemblPlants" id="AUR62022502-RA">
    <property type="protein sequence ID" value="AUR62022502-RA:cds"/>
    <property type="gene ID" value="AUR62022502"/>
</dbReference>
<organism evidence="1 2">
    <name type="scientific">Chenopodium quinoa</name>
    <name type="common">Quinoa</name>
    <dbReference type="NCBI Taxonomy" id="63459"/>
    <lineage>
        <taxon>Eukaryota</taxon>
        <taxon>Viridiplantae</taxon>
        <taxon>Streptophyta</taxon>
        <taxon>Embryophyta</taxon>
        <taxon>Tracheophyta</taxon>
        <taxon>Spermatophyta</taxon>
        <taxon>Magnoliopsida</taxon>
        <taxon>eudicotyledons</taxon>
        <taxon>Gunneridae</taxon>
        <taxon>Pentapetalae</taxon>
        <taxon>Caryophyllales</taxon>
        <taxon>Chenopodiaceae</taxon>
        <taxon>Chenopodioideae</taxon>
        <taxon>Atripliceae</taxon>
        <taxon>Chenopodium</taxon>
    </lineage>
</organism>